<organism evidence="2">
    <name type="scientific">marine sediment metagenome</name>
    <dbReference type="NCBI Taxonomy" id="412755"/>
    <lineage>
        <taxon>unclassified sequences</taxon>
        <taxon>metagenomes</taxon>
        <taxon>ecological metagenomes</taxon>
    </lineage>
</organism>
<feature type="transmembrane region" description="Helical" evidence="1">
    <location>
        <begin position="6"/>
        <end position="25"/>
    </location>
</feature>
<sequence length="59" mass="7007">MDFITIDWRYIIAGLAALFALSLWWNGILMEEIWEECEHLVRENGNMKIKIEVLKAGRR</sequence>
<gene>
    <name evidence="2" type="ORF">S01H1_40206</name>
</gene>
<keyword evidence="1" id="KW-0812">Transmembrane</keyword>
<dbReference type="AlphaFoldDB" id="X0VUE0"/>
<evidence type="ECO:0000313" key="2">
    <source>
        <dbReference type="EMBL" id="GAG04166.1"/>
    </source>
</evidence>
<protein>
    <submittedName>
        <fullName evidence="2">Uncharacterized protein</fullName>
    </submittedName>
</protein>
<keyword evidence="1" id="KW-1133">Transmembrane helix</keyword>
<evidence type="ECO:0000256" key="1">
    <source>
        <dbReference type="SAM" id="Phobius"/>
    </source>
</evidence>
<name>X0VUE0_9ZZZZ</name>
<comment type="caution">
    <text evidence="2">The sequence shown here is derived from an EMBL/GenBank/DDBJ whole genome shotgun (WGS) entry which is preliminary data.</text>
</comment>
<dbReference type="EMBL" id="BARS01025439">
    <property type="protein sequence ID" value="GAG04166.1"/>
    <property type="molecule type" value="Genomic_DNA"/>
</dbReference>
<keyword evidence="1" id="KW-0472">Membrane</keyword>
<proteinExistence type="predicted"/>
<accession>X0VUE0</accession>
<reference evidence="2" key="1">
    <citation type="journal article" date="2014" name="Front. Microbiol.">
        <title>High frequency of phylogenetically diverse reductive dehalogenase-homologous genes in deep subseafloor sedimentary metagenomes.</title>
        <authorList>
            <person name="Kawai M."/>
            <person name="Futagami T."/>
            <person name="Toyoda A."/>
            <person name="Takaki Y."/>
            <person name="Nishi S."/>
            <person name="Hori S."/>
            <person name="Arai W."/>
            <person name="Tsubouchi T."/>
            <person name="Morono Y."/>
            <person name="Uchiyama I."/>
            <person name="Ito T."/>
            <person name="Fujiyama A."/>
            <person name="Inagaki F."/>
            <person name="Takami H."/>
        </authorList>
    </citation>
    <scope>NUCLEOTIDE SEQUENCE</scope>
    <source>
        <strain evidence="2">Expedition CK06-06</strain>
    </source>
</reference>